<evidence type="ECO:0000313" key="2">
    <source>
        <dbReference type="EMBL" id="OAF71768.1"/>
    </source>
</evidence>
<dbReference type="AlphaFoldDB" id="A0A177BBR2"/>
<proteinExistence type="predicted"/>
<accession>A0A177BBR2</accession>
<protein>
    <submittedName>
        <fullName evidence="2">Uncharacterized protein</fullName>
    </submittedName>
</protein>
<evidence type="ECO:0000256" key="1">
    <source>
        <dbReference type="SAM" id="Phobius"/>
    </source>
</evidence>
<keyword evidence="1" id="KW-0812">Transmembrane</keyword>
<evidence type="ECO:0000313" key="3">
    <source>
        <dbReference type="Proteomes" id="UP000078046"/>
    </source>
</evidence>
<dbReference type="Pfam" id="PF07406">
    <property type="entry name" value="NICE-3"/>
    <property type="match status" value="1"/>
</dbReference>
<name>A0A177BBR2_9BILA</name>
<feature type="transmembrane region" description="Helical" evidence="1">
    <location>
        <begin position="6"/>
        <end position="29"/>
    </location>
</feature>
<gene>
    <name evidence="2" type="ORF">A3Q56_00475</name>
</gene>
<dbReference type="EMBL" id="LWCA01000025">
    <property type="protein sequence ID" value="OAF71768.1"/>
    <property type="molecule type" value="Genomic_DNA"/>
</dbReference>
<keyword evidence="3" id="KW-1185">Reference proteome</keyword>
<dbReference type="Proteomes" id="UP000078046">
    <property type="component" value="Unassembled WGS sequence"/>
</dbReference>
<dbReference type="InterPro" id="IPR010876">
    <property type="entry name" value="C1orf43"/>
</dbReference>
<comment type="caution">
    <text evidence="2">The sequence shown here is derived from an EMBL/GenBank/DDBJ whole genome shotgun (WGS) entry which is preliminary data.</text>
</comment>
<keyword evidence="1" id="KW-0472">Membrane</keyword>
<keyword evidence="1" id="KW-1133">Transmembrane helix</keyword>
<organism evidence="2 3">
    <name type="scientific">Intoshia linei</name>
    <dbReference type="NCBI Taxonomy" id="1819745"/>
    <lineage>
        <taxon>Eukaryota</taxon>
        <taxon>Metazoa</taxon>
        <taxon>Spiralia</taxon>
        <taxon>Lophotrochozoa</taxon>
        <taxon>Mesozoa</taxon>
        <taxon>Orthonectida</taxon>
        <taxon>Rhopaluridae</taxon>
        <taxon>Intoshia</taxon>
    </lineage>
</organism>
<reference evidence="2 3" key="1">
    <citation type="submission" date="2016-04" db="EMBL/GenBank/DDBJ databases">
        <title>The genome of Intoshia linei affirms orthonectids as highly simplified spiralians.</title>
        <authorList>
            <person name="Mikhailov K.V."/>
            <person name="Slusarev G.S."/>
            <person name="Nikitin M.A."/>
            <person name="Logacheva M.D."/>
            <person name="Penin A."/>
            <person name="Aleoshin V."/>
            <person name="Panchin Y.V."/>
        </authorList>
    </citation>
    <scope>NUCLEOTIDE SEQUENCE [LARGE SCALE GENOMIC DNA]</scope>
    <source>
        <strain evidence="2">Intl2013</strain>
        <tissue evidence="2">Whole animal</tissue>
    </source>
</reference>
<sequence length="191" mass="22683">MSRESVAIISSLLVLMVVYFICILIYRYFERNKNRPLKLRKILSKLINDRKQKIPKKNKIPRLLNSEMQNYIEKFEHSPDFYYRMKALDSLKKFDIFSNLEYENCQSVTCFKHVMKDIIDKKMIINEAGIYNVNSIVQLYQHARYSEVPFLFEDSITFTQLLATIVNEIQNTEINKTQLSFEETAEIIVTT</sequence>